<keyword evidence="2" id="KW-1185">Reference proteome</keyword>
<proteinExistence type="predicted"/>
<gene>
    <name evidence="1" type="ORF">O3P69_018793</name>
</gene>
<name>A0AAW0SSI0_SCYPA</name>
<sequence length="256" mass="28355">MLYSVVSEMEDKKRAMTASKVDSHVAAAIKKSYVEVLNQNRVCDLYTDLSEDPLVGKGVSSSTDAKFTYVAGRKNIFIMKEQQSSSSVLSPDSSRDINKGIYETNGADVDFLDIMRYTGPHNNNNKLNVIERTFAAALENCDNYMKELYGEGCIDKMMLDDETSSTINMSLGLRLPDSDGIGRNGTIGDGDALIRQLVGSWDTTNIKNSFAYNIEPPLDPCVSLSFFGACEPPSSLVTGPNRLQTQRYRRSRLNRV</sequence>
<dbReference type="EMBL" id="JARAKH010000046">
    <property type="protein sequence ID" value="KAK8378076.1"/>
    <property type="molecule type" value="Genomic_DNA"/>
</dbReference>
<evidence type="ECO:0000313" key="1">
    <source>
        <dbReference type="EMBL" id="KAK8378076.1"/>
    </source>
</evidence>
<protein>
    <submittedName>
        <fullName evidence="1">Uncharacterized protein</fullName>
    </submittedName>
</protein>
<organism evidence="1 2">
    <name type="scientific">Scylla paramamosain</name>
    <name type="common">Mud crab</name>
    <dbReference type="NCBI Taxonomy" id="85552"/>
    <lineage>
        <taxon>Eukaryota</taxon>
        <taxon>Metazoa</taxon>
        <taxon>Ecdysozoa</taxon>
        <taxon>Arthropoda</taxon>
        <taxon>Crustacea</taxon>
        <taxon>Multicrustacea</taxon>
        <taxon>Malacostraca</taxon>
        <taxon>Eumalacostraca</taxon>
        <taxon>Eucarida</taxon>
        <taxon>Decapoda</taxon>
        <taxon>Pleocyemata</taxon>
        <taxon>Brachyura</taxon>
        <taxon>Eubrachyura</taxon>
        <taxon>Portunoidea</taxon>
        <taxon>Portunidae</taxon>
        <taxon>Portuninae</taxon>
        <taxon>Scylla</taxon>
    </lineage>
</organism>
<dbReference type="AlphaFoldDB" id="A0AAW0SSI0"/>
<evidence type="ECO:0000313" key="2">
    <source>
        <dbReference type="Proteomes" id="UP001487740"/>
    </source>
</evidence>
<accession>A0AAW0SSI0</accession>
<comment type="caution">
    <text evidence="1">The sequence shown here is derived from an EMBL/GenBank/DDBJ whole genome shotgun (WGS) entry which is preliminary data.</text>
</comment>
<reference evidence="1 2" key="1">
    <citation type="submission" date="2023-03" db="EMBL/GenBank/DDBJ databases">
        <title>High-quality genome of Scylla paramamosain provides insights in environmental adaptation.</title>
        <authorList>
            <person name="Zhang L."/>
        </authorList>
    </citation>
    <scope>NUCLEOTIDE SEQUENCE [LARGE SCALE GENOMIC DNA]</scope>
    <source>
        <strain evidence="1">LZ_2023a</strain>
        <tissue evidence="1">Muscle</tissue>
    </source>
</reference>
<dbReference type="Proteomes" id="UP001487740">
    <property type="component" value="Unassembled WGS sequence"/>
</dbReference>